<dbReference type="Proteomes" id="UP001303473">
    <property type="component" value="Unassembled WGS sequence"/>
</dbReference>
<evidence type="ECO:0000313" key="2">
    <source>
        <dbReference type="EMBL" id="KAK3934609.1"/>
    </source>
</evidence>
<organism evidence="2 3">
    <name type="scientific">Diplogelasinospora grovesii</name>
    <dbReference type="NCBI Taxonomy" id="303347"/>
    <lineage>
        <taxon>Eukaryota</taxon>
        <taxon>Fungi</taxon>
        <taxon>Dikarya</taxon>
        <taxon>Ascomycota</taxon>
        <taxon>Pezizomycotina</taxon>
        <taxon>Sordariomycetes</taxon>
        <taxon>Sordariomycetidae</taxon>
        <taxon>Sordariales</taxon>
        <taxon>Diplogelasinosporaceae</taxon>
        <taxon>Diplogelasinospora</taxon>
    </lineage>
</organism>
<proteinExistence type="predicted"/>
<protein>
    <submittedName>
        <fullName evidence="2">Uncharacterized protein</fullName>
    </submittedName>
</protein>
<accession>A0AAN6RZ93</accession>
<feature type="region of interest" description="Disordered" evidence="1">
    <location>
        <begin position="157"/>
        <end position="240"/>
    </location>
</feature>
<keyword evidence="3" id="KW-1185">Reference proteome</keyword>
<dbReference type="AlphaFoldDB" id="A0AAN6RZ93"/>
<feature type="region of interest" description="Disordered" evidence="1">
    <location>
        <begin position="1"/>
        <end position="35"/>
    </location>
</feature>
<reference evidence="3" key="1">
    <citation type="journal article" date="2023" name="Mol. Phylogenet. Evol.">
        <title>Genome-scale phylogeny and comparative genomics of the fungal order Sordariales.</title>
        <authorList>
            <person name="Hensen N."/>
            <person name="Bonometti L."/>
            <person name="Westerberg I."/>
            <person name="Brannstrom I.O."/>
            <person name="Guillou S."/>
            <person name="Cros-Aarteil S."/>
            <person name="Calhoun S."/>
            <person name="Haridas S."/>
            <person name="Kuo A."/>
            <person name="Mondo S."/>
            <person name="Pangilinan J."/>
            <person name="Riley R."/>
            <person name="LaButti K."/>
            <person name="Andreopoulos B."/>
            <person name="Lipzen A."/>
            <person name="Chen C."/>
            <person name="Yan M."/>
            <person name="Daum C."/>
            <person name="Ng V."/>
            <person name="Clum A."/>
            <person name="Steindorff A."/>
            <person name="Ohm R.A."/>
            <person name="Martin F."/>
            <person name="Silar P."/>
            <person name="Natvig D.O."/>
            <person name="Lalanne C."/>
            <person name="Gautier V."/>
            <person name="Ament-Velasquez S.L."/>
            <person name="Kruys A."/>
            <person name="Hutchinson M.I."/>
            <person name="Powell A.J."/>
            <person name="Barry K."/>
            <person name="Miller A.N."/>
            <person name="Grigoriev I.V."/>
            <person name="Debuchy R."/>
            <person name="Gladieux P."/>
            <person name="Hiltunen Thoren M."/>
            <person name="Johannesson H."/>
        </authorList>
    </citation>
    <scope>NUCLEOTIDE SEQUENCE [LARGE SCALE GENOMIC DNA]</scope>
    <source>
        <strain evidence="3">CBS 340.73</strain>
    </source>
</reference>
<feature type="compositionally biased region" description="Basic residues" evidence="1">
    <location>
        <begin position="1"/>
        <end position="10"/>
    </location>
</feature>
<feature type="compositionally biased region" description="Basic and acidic residues" evidence="1">
    <location>
        <begin position="11"/>
        <end position="26"/>
    </location>
</feature>
<dbReference type="EMBL" id="MU853974">
    <property type="protein sequence ID" value="KAK3934609.1"/>
    <property type="molecule type" value="Genomic_DNA"/>
</dbReference>
<gene>
    <name evidence="2" type="ORF">QBC46DRAFT_73428</name>
</gene>
<evidence type="ECO:0000313" key="3">
    <source>
        <dbReference type="Proteomes" id="UP001303473"/>
    </source>
</evidence>
<feature type="region of interest" description="Disordered" evidence="1">
    <location>
        <begin position="75"/>
        <end position="95"/>
    </location>
</feature>
<name>A0AAN6RZ93_9PEZI</name>
<evidence type="ECO:0000256" key="1">
    <source>
        <dbReference type="SAM" id="MobiDB-lite"/>
    </source>
</evidence>
<sequence length="382" mass="40868">MFKKLVHKLKNKDGANDGAPETDHPHPWPQQPVSYASTAGAVVDYRQSAPTVSVFSNMTSPAPISYIQSPPSQGSYYGNSNLAPPQGTPSALTSPTPIDYNMSPPPAVVPVSGYAPQTTSNKWQPYPLPAELPGEPHLAELPTTPHIQVNVVKTPKAPRVMPLPSPKTPGNEAPKFPSPDRASPATARSWSDAETLVGSPRPPSNYARRDAPGLIPATVAPTPITGSSQSGHGGQPEPGVTKFTVEIFCQRKASTATNPGQPRREELPRDIREFRLAKLAMIQVEAGGRTYVSLDVVFGEADKGIAAILEKHFLVMPGSQLSKAGGAVNNEGPKTVWQISPLRGIAWSKQDSLLYVAFKSPDDESAFIAKFNTLQPLAHMDD</sequence>
<comment type="caution">
    <text evidence="2">The sequence shown here is derived from an EMBL/GenBank/DDBJ whole genome shotgun (WGS) entry which is preliminary data.</text>
</comment>